<dbReference type="EMBL" id="CAJNOM010000502">
    <property type="protein sequence ID" value="CAF1473369.1"/>
    <property type="molecule type" value="Genomic_DNA"/>
</dbReference>
<dbReference type="EMBL" id="CAJNOM010000501">
    <property type="protein sequence ID" value="CAF1472892.1"/>
    <property type="molecule type" value="Genomic_DNA"/>
</dbReference>
<organism evidence="2 4">
    <name type="scientific">Adineta steineri</name>
    <dbReference type="NCBI Taxonomy" id="433720"/>
    <lineage>
        <taxon>Eukaryota</taxon>
        <taxon>Metazoa</taxon>
        <taxon>Spiralia</taxon>
        <taxon>Gnathifera</taxon>
        <taxon>Rotifera</taxon>
        <taxon>Eurotatoria</taxon>
        <taxon>Bdelloidea</taxon>
        <taxon>Adinetida</taxon>
        <taxon>Adinetidae</taxon>
        <taxon>Adineta</taxon>
    </lineage>
</organism>
<keyword evidence="4" id="KW-1185">Reference proteome</keyword>
<accession>A0A815R6P7</accession>
<reference evidence="2" key="1">
    <citation type="submission" date="2021-02" db="EMBL/GenBank/DDBJ databases">
        <authorList>
            <person name="Nowell W R."/>
        </authorList>
    </citation>
    <scope>NUCLEOTIDE SEQUENCE</scope>
</reference>
<dbReference type="Proteomes" id="UP000663877">
    <property type="component" value="Unassembled WGS sequence"/>
</dbReference>
<evidence type="ECO:0000313" key="1">
    <source>
        <dbReference type="EMBL" id="CAF0890938.1"/>
    </source>
</evidence>
<comment type="caution">
    <text evidence="2">The sequence shown here is derived from an EMBL/GenBank/DDBJ whole genome shotgun (WGS) entry which is preliminary data.</text>
</comment>
<dbReference type="EMBL" id="CAJNOI010000033">
    <property type="protein sequence ID" value="CAF0890938.1"/>
    <property type="molecule type" value="Genomic_DNA"/>
</dbReference>
<evidence type="ECO:0000313" key="4">
    <source>
        <dbReference type="Proteomes" id="UP000663832"/>
    </source>
</evidence>
<evidence type="ECO:0000313" key="2">
    <source>
        <dbReference type="EMBL" id="CAF1472892.1"/>
    </source>
</evidence>
<proteinExistence type="predicted"/>
<protein>
    <submittedName>
        <fullName evidence="2">Uncharacterized protein</fullName>
    </submittedName>
</protein>
<sequence>MPWSLLSPKRNINHLDLFSDSIQKSEKNTNEKYKCQELSIPKSNSLLTSLNRVCFYWKQIIYNRIRSILTLVLVSILNTWARLTYFTRQTTFDRSTPSLPWMAILSSIRTFEVSK</sequence>
<dbReference type="AlphaFoldDB" id="A0A815R6P7"/>
<evidence type="ECO:0000313" key="3">
    <source>
        <dbReference type="EMBL" id="CAF1473369.1"/>
    </source>
</evidence>
<gene>
    <name evidence="1" type="ORF">BJG266_LOCUS9946</name>
    <name evidence="2" type="ORF">QVE165_LOCUS41719</name>
    <name evidence="3" type="ORF">QVE165_LOCUS41751</name>
</gene>
<dbReference type="Proteomes" id="UP000663832">
    <property type="component" value="Unassembled WGS sequence"/>
</dbReference>
<name>A0A815R6P7_9BILA</name>